<feature type="non-terminal residue" evidence="1">
    <location>
        <position position="1"/>
    </location>
</feature>
<protein>
    <submittedName>
        <fullName evidence="1">Uncharacterized protein</fullName>
    </submittedName>
</protein>
<sequence length="24" mass="2628">VVHNLANRAISLESEGLGVFLFLE</sequence>
<name>A0A381XH90_9ZZZZ</name>
<reference evidence="1" key="1">
    <citation type="submission" date="2018-05" db="EMBL/GenBank/DDBJ databases">
        <authorList>
            <person name="Lanie J.A."/>
            <person name="Ng W.-L."/>
            <person name="Kazmierczak K.M."/>
            <person name="Andrzejewski T.M."/>
            <person name="Davidsen T.M."/>
            <person name="Wayne K.J."/>
            <person name="Tettelin H."/>
            <person name="Glass J.I."/>
            <person name="Rusch D."/>
            <person name="Podicherti R."/>
            <person name="Tsui H.-C.T."/>
            <person name="Winkler M.E."/>
        </authorList>
    </citation>
    <scope>NUCLEOTIDE SEQUENCE</scope>
</reference>
<evidence type="ECO:0000313" key="1">
    <source>
        <dbReference type="EMBL" id="SVA64089.1"/>
    </source>
</evidence>
<proteinExistence type="predicted"/>
<organism evidence="1">
    <name type="scientific">marine metagenome</name>
    <dbReference type="NCBI Taxonomy" id="408172"/>
    <lineage>
        <taxon>unclassified sequences</taxon>
        <taxon>metagenomes</taxon>
        <taxon>ecological metagenomes</taxon>
    </lineage>
</organism>
<gene>
    <name evidence="1" type="ORF">METZ01_LOCUS116943</name>
</gene>
<dbReference type="EMBL" id="UINC01015173">
    <property type="protein sequence ID" value="SVA64089.1"/>
    <property type="molecule type" value="Genomic_DNA"/>
</dbReference>
<dbReference type="AlphaFoldDB" id="A0A381XH90"/>
<accession>A0A381XH90</accession>